<accession>A0A0J8BF30</accession>
<name>A0A0J8BF30_BETVV</name>
<dbReference type="EMBL" id="KQ090248">
    <property type="protein sequence ID" value="KMS98638.1"/>
    <property type="molecule type" value="Genomic_DNA"/>
</dbReference>
<organism evidence="2 3">
    <name type="scientific">Beta vulgaris subsp. vulgaris</name>
    <name type="common">Beet</name>
    <dbReference type="NCBI Taxonomy" id="3555"/>
    <lineage>
        <taxon>Eukaryota</taxon>
        <taxon>Viridiplantae</taxon>
        <taxon>Streptophyta</taxon>
        <taxon>Embryophyta</taxon>
        <taxon>Tracheophyta</taxon>
        <taxon>Spermatophyta</taxon>
        <taxon>Magnoliopsida</taxon>
        <taxon>eudicotyledons</taxon>
        <taxon>Gunneridae</taxon>
        <taxon>Pentapetalae</taxon>
        <taxon>Caryophyllales</taxon>
        <taxon>Chenopodiaceae</taxon>
        <taxon>Betoideae</taxon>
        <taxon>Beta</taxon>
    </lineage>
</organism>
<proteinExistence type="predicted"/>
<sequence length="177" mass="19833">MHCCSYFYHVVSYGSIITILLEKQKIPLNRETMPIKVFTKKILGHKGLDVSSDMLRFKEFGVLAEKKKPDKKKRKIGGTNIDAAVIERLDTLENTLDKMYKLIEGMSKSYASKKTQLSAAKDATSSADPRLPVDPMSEDQDNDDEEDEEGAGSSHSSSHQEENDDASNGEEEKDDEE</sequence>
<evidence type="ECO:0000313" key="3">
    <source>
        <dbReference type="Proteomes" id="UP000035740"/>
    </source>
</evidence>
<dbReference type="Gramene" id="KMS98638">
    <property type="protein sequence ID" value="KMS98638"/>
    <property type="gene ID" value="BVRB_3g070360"/>
</dbReference>
<feature type="compositionally biased region" description="Polar residues" evidence="1">
    <location>
        <begin position="117"/>
        <end position="127"/>
    </location>
</feature>
<feature type="compositionally biased region" description="Acidic residues" evidence="1">
    <location>
        <begin position="162"/>
        <end position="177"/>
    </location>
</feature>
<keyword evidence="3" id="KW-1185">Reference proteome</keyword>
<gene>
    <name evidence="2" type="ORF">BVRB_3g070360</name>
</gene>
<feature type="compositionally biased region" description="Acidic residues" evidence="1">
    <location>
        <begin position="136"/>
        <end position="150"/>
    </location>
</feature>
<evidence type="ECO:0000313" key="2">
    <source>
        <dbReference type="EMBL" id="KMS98638.1"/>
    </source>
</evidence>
<evidence type="ECO:0000256" key="1">
    <source>
        <dbReference type="SAM" id="MobiDB-lite"/>
    </source>
</evidence>
<reference evidence="2 3" key="1">
    <citation type="journal article" date="2014" name="Nature">
        <title>The genome of the recently domesticated crop plant sugar beet (Beta vulgaris).</title>
        <authorList>
            <person name="Dohm J.C."/>
            <person name="Minoche A.E."/>
            <person name="Holtgrawe D."/>
            <person name="Capella-Gutierrez S."/>
            <person name="Zakrzewski F."/>
            <person name="Tafer H."/>
            <person name="Rupp O."/>
            <person name="Sorensen T.R."/>
            <person name="Stracke R."/>
            <person name="Reinhardt R."/>
            <person name="Goesmann A."/>
            <person name="Kraft T."/>
            <person name="Schulz B."/>
            <person name="Stadler P.F."/>
            <person name="Schmidt T."/>
            <person name="Gabaldon T."/>
            <person name="Lehrach H."/>
            <person name="Weisshaar B."/>
            <person name="Himmelbauer H."/>
        </authorList>
    </citation>
    <scope>NUCLEOTIDE SEQUENCE [LARGE SCALE GENOMIC DNA]</scope>
    <source>
        <tissue evidence="2">Taproot</tissue>
    </source>
</reference>
<feature type="region of interest" description="Disordered" evidence="1">
    <location>
        <begin position="117"/>
        <end position="177"/>
    </location>
</feature>
<dbReference type="AlphaFoldDB" id="A0A0J8BF30"/>
<protein>
    <submittedName>
        <fullName evidence="2">Uncharacterized protein</fullName>
    </submittedName>
</protein>
<dbReference type="Proteomes" id="UP000035740">
    <property type="component" value="Unassembled WGS sequence"/>
</dbReference>